<dbReference type="Gene3D" id="3.30.565.10">
    <property type="entry name" value="Histidine kinase-like ATPase, C-terminal domain"/>
    <property type="match status" value="1"/>
</dbReference>
<dbReference type="InterPro" id="IPR036890">
    <property type="entry name" value="HATPase_C_sf"/>
</dbReference>
<dbReference type="PROSITE" id="PS50109">
    <property type="entry name" value="HIS_KIN"/>
    <property type="match status" value="1"/>
</dbReference>
<protein>
    <recommendedName>
        <fullName evidence="2">histidine kinase</fullName>
        <ecNumber evidence="2">2.7.13.3</ecNumber>
    </recommendedName>
</protein>
<dbReference type="EMBL" id="CP132507">
    <property type="protein sequence ID" value="WNO06145.1"/>
    <property type="molecule type" value="Genomic_DNA"/>
</dbReference>
<accession>A0ABZ0B351</accession>
<dbReference type="Pfam" id="PF02518">
    <property type="entry name" value="HATPase_c"/>
    <property type="match status" value="1"/>
</dbReference>
<evidence type="ECO:0000256" key="8">
    <source>
        <dbReference type="ARBA" id="ARBA00023012"/>
    </source>
</evidence>
<evidence type="ECO:0000259" key="10">
    <source>
        <dbReference type="PROSITE" id="PS50112"/>
    </source>
</evidence>
<dbReference type="EC" id="2.7.13.3" evidence="2"/>
<dbReference type="SMART" id="SM00387">
    <property type="entry name" value="HATPase_c"/>
    <property type="match status" value="1"/>
</dbReference>
<evidence type="ECO:0000256" key="2">
    <source>
        <dbReference type="ARBA" id="ARBA00012438"/>
    </source>
</evidence>
<name>A0ABZ0B351_9BURK</name>
<dbReference type="InterPro" id="IPR004358">
    <property type="entry name" value="Sig_transdc_His_kin-like_C"/>
</dbReference>
<dbReference type="InterPro" id="IPR035965">
    <property type="entry name" value="PAS-like_dom_sf"/>
</dbReference>
<keyword evidence="4" id="KW-0808">Transferase</keyword>
<feature type="domain" description="PAS" evidence="10">
    <location>
        <begin position="144"/>
        <end position="214"/>
    </location>
</feature>
<dbReference type="InterPro" id="IPR000014">
    <property type="entry name" value="PAS"/>
</dbReference>
<keyword evidence="3" id="KW-0597">Phosphoprotein</keyword>
<evidence type="ECO:0000259" key="9">
    <source>
        <dbReference type="PROSITE" id="PS50109"/>
    </source>
</evidence>
<reference evidence="11 12" key="1">
    <citation type="submission" date="2023-08" db="EMBL/GenBank/DDBJ databases">
        <title>Rhodoferax potami sp. nov. and Rhodoferax mekongensis sp. nov., isolated from the Mekong River in Thailand.</title>
        <authorList>
            <person name="Kitikhun S."/>
            <person name="Charoenyingcharoen P."/>
            <person name="Siriarchawattana P."/>
            <person name="Likhitrattanapisal S."/>
            <person name="Nilsakha T."/>
            <person name="Chanpet A."/>
            <person name="Rattanawaree P."/>
            <person name="Ingsriswang S."/>
        </authorList>
    </citation>
    <scope>NUCLEOTIDE SEQUENCE [LARGE SCALE GENOMIC DNA]</scope>
    <source>
        <strain evidence="11 12">TBRC 17307</strain>
    </source>
</reference>
<dbReference type="SUPFAM" id="SSF55874">
    <property type="entry name" value="ATPase domain of HSP90 chaperone/DNA topoisomerase II/histidine kinase"/>
    <property type="match status" value="1"/>
</dbReference>
<dbReference type="PROSITE" id="PS50112">
    <property type="entry name" value="PAS"/>
    <property type="match status" value="1"/>
</dbReference>
<evidence type="ECO:0000313" key="12">
    <source>
        <dbReference type="Proteomes" id="UP001302257"/>
    </source>
</evidence>
<dbReference type="Proteomes" id="UP001302257">
    <property type="component" value="Chromosome"/>
</dbReference>
<gene>
    <name evidence="11" type="ORF">RAN89_06865</name>
</gene>
<keyword evidence="6 11" id="KW-0418">Kinase</keyword>
<evidence type="ECO:0000256" key="1">
    <source>
        <dbReference type="ARBA" id="ARBA00000085"/>
    </source>
</evidence>
<dbReference type="InterPro" id="IPR013656">
    <property type="entry name" value="PAS_4"/>
</dbReference>
<dbReference type="PRINTS" id="PR00344">
    <property type="entry name" value="BCTRLSENSOR"/>
</dbReference>
<dbReference type="RefSeq" id="WP_313868865.1">
    <property type="nucleotide sequence ID" value="NZ_CP132507.1"/>
</dbReference>
<dbReference type="PANTHER" id="PTHR43065:SF10">
    <property type="entry name" value="PEROXIDE STRESS-ACTIVATED HISTIDINE KINASE MAK3"/>
    <property type="match status" value="1"/>
</dbReference>
<dbReference type="InterPro" id="IPR003661">
    <property type="entry name" value="HisK_dim/P_dom"/>
</dbReference>
<keyword evidence="7" id="KW-0067">ATP-binding</keyword>
<dbReference type="InterPro" id="IPR003594">
    <property type="entry name" value="HATPase_dom"/>
</dbReference>
<keyword evidence="5" id="KW-0547">Nucleotide-binding</keyword>
<dbReference type="SMART" id="SM00091">
    <property type="entry name" value="PAS"/>
    <property type="match status" value="1"/>
</dbReference>
<dbReference type="PANTHER" id="PTHR43065">
    <property type="entry name" value="SENSOR HISTIDINE KINASE"/>
    <property type="match status" value="1"/>
</dbReference>
<proteinExistence type="predicted"/>
<dbReference type="Gene3D" id="1.10.287.130">
    <property type="match status" value="1"/>
</dbReference>
<organism evidence="11 12">
    <name type="scientific">Rhodoferax mekongensis</name>
    <dbReference type="NCBI Taxonomy" id="3068341"/>
    <lineage>
        <taxon>Bacteria</taxon>
        <taxon>Pseudomonadati</taxon>
        <taxon>Pseudomonadota</taxon>
        <taxon>Betaproteobacteria</taxon>
        <taxon>Burkholderiales</taxon>
        <taxon>Comamonadaceae</taxon>
        <taxon>Rhodoferax</taxon>
    </lineage>
</organism>
<dbReference type="Pfam" id="PF08448">
    <property type="entry name" value="PAS_4"/>
    <property type="match status" value="1"/>
</dbReference>
<evidence type="ECO:0000256" key="5">
    <source>
        <dbReference type="ARBA" id="ARBA00022741"/>
    </source>
</evidence>
<dbReference type="InterPro" id="IPR005467">
    <property type="entry name" value="His_kinase_dom"/>
</dbReference>
<evidence type="ECO:0000256" key="4">
    <source>
        <dbReference type="ARBA" id="ARBA00022679"/>
    </source>
</evidence>
<evidence type="ECO:0000256" key="3">
    <source>
        <dbReference type="ARBA" id="ARBA00022553"/>
    </source>
</evidence>
<dbReference type="CDD" id="cd00082">
    <property type="entry name" value="HisKA"/>
    <property type="match status" value="1"/>
</dbReference>
<dbReference type="NCBIfam" id="TIGR00229">
    <property type="entry name" value="sensory_box"/>
    <property type="match status" value="1"/>
</dbReference>
<sequence>MTNQVPNPMQMPEIHDAPSELARLALELPGSGSFDWNLLTEDLTFAGAIANDMGLPTKTKRRLLDGLFPQSLEPHSDWLVLLLARIPSFNGIAAFDRYLKCKQVDGHFVWLRIRGQIVFTDDTVRRRPIHLRGVVDDVTDLYSKIDQYHVIFESIGEGVVSFNSDWAYVYVNKNAEKLLGRSAEQLIGKVFWDVFPEVLGSPLEKVFRAAMAGEHTFYEHFYEPWNRWFGNYCSKSATGGVTVVFQDITDKKHAEQARQAAEHKALVDQTSVAAQTVAALAHELNQPLMVLEANSSSLARLLNDKEINRDVRAIILENEKQTKRAGDIFKDLVVKISGWRNTQKVEAHYDVHALIEACTRATMARFPDTHIHLDLSATQHHAAGDQIKIEKALLNVLANAAESLGPHAIKPPKIYVMSASKLSKLFIHVCDTGAGLSEEAKAALFTEFASTKKNGLGLGLSIAKSLFEDQGGKIWFHGNLSPGAEFRMELPLADEH</sequence>
<comment type="catalytic activity">
    <reaction evidence="1">
        <text>ATP + protein L-histidine = ADP + protein N-phospho-L-histidine.</text>
        <dbReference type="EC" id="2.7.13.3"/>
    </reaction>
</comment>
<dbReference type="CDD" id="cd00130">
    <property type="entry name" value="PAS"/>
    <property type="match status" value="1"/>
</dbReference>
<dbReference type="SUPFAM" id="SSF55785">
    <property type="entry name" value="PYP-like sensor domain (PAS domain)"/>
    <property type="match status" value="1"/>
</dbReference>
<dbReference type="Gene3D" id="3.30.450.20">
    <property type="entry name" value="PAS domain"/>
    <property type="match status" value="1"/>
</dbReference>
<keyword evidence="12" id="KW-1185">Reference proteome</keyword>
<keyword evidence="8" id="KW-0902">Two-component regulatory system</keyword>
<evidence type="ECO:0000256" key="7">
    <source>
        <dbReference type="ARBA" id="ARBA00022840"/>
    </source>
</evidence>
<evidence type="ECO:0000256" key="6">
    <source>
        <dbReference type="ARBA" id="ARBA00022777"/>
    </source>
</evidence>
<dbReference type="GO" id="GO:0016301">
    <property type="term" value="F:kinase activity"/>
    <property type="evidence" value="ECO:0007669"/>
    <property type="project" value="UniProtKB-KW"/>
</dbReference>
<evidence type="ECO:0000313" key="11">
    <source>
        <dbReference type="EMBL" id="WNO06145.1"/>
    </source>
</evidence>
<feature type="domain" description="Histidine kinase" evidence="9">
    <location>
        <begin position="279"/>
        <end position="494"/>
    </location>
</feature>